<protein>
    <submittedName>
        <fullName evidence="1">728_t:CDS:1</fullName>
    </submittedName>
</protein>
<dbReference type="OrthoDB" id="5340906at2759"/>
<proteinExistence type="predicted"/>
<comment type="caution">
    <text evidence="1">The sequence shown here is derived from an EMBL/GenBank/DDBJ whole genome shotgun (WGS) entry which is preliminary data.</text>
</comment>
<sequence>MSAFTKRFYEAAASDYFEETEVSSWSYQGFLEAMKPFCIAGGRGSVEDRDFLWRKKFNTCLKTFVNDDKQSSQNDLCMEQQRVAKFLLNQKKSDTTFFWRNLDLEIELAEKQAIVKRKSQIDGLDLLDTARNQQNGVLASDLSATTPKKLRLMEQLSDTELSPRQILKRDQNELATDDGEVQMSHVDITRFKEAYEQMDDTKKWVLSSGKVVEDQLYKFGLKCTHEHLCHSFIIDPDDASLMNEKVFTKSEIEEIRTYRRQALPNMPQDLLAYLVNYKKSNISDLKDLLFCSESWKSAYNRERDFDRDWIRNTVDNLLRLYEAKSLDKDHSEAWLNLHVWSLVDRAFQNVDGIEVERIGIVLSLRRGDLIIRTMSKEFGCGEAGRLFSGNNGTKILRERGLKTPKVMKDQFDDLCAGQTNENTVRKLRTVGFIHAGLSVLLLTLDSPTGYICRISRSNLLRIPSTVSEFGKRVLPVIMLVWKAKKIVCDTIEIMGNDDNNEDGLEALQRSCDNDPRLTPPHQIVCLLSCFDTPEKKDAEKKDKRCK</sequence>
<evidence type="ECO:0000313" key="2">
    <source>
        <dbReference type="Proteomes" id="UP000789739"/>
    </source>
</evidence>
<dbReference type="AlphaFoldDB" id="A0A9N9CX95"/>
<accession>A0A9N9CX95</accession>
<organism evidence="1 2">
    <name type="scientific">Paraglomus brasilianum</name>
    <dbReference type="NCBI Taxonomy" id="144538"/>
    <lineage>
        <taxon>Eukaryota</taxon>
        <taxon>Fungi</taxon>
        <taxon>Fungi incertae sedis</taxon>
        <taxon>Mucoromycota</taxon>
        <taxon>Glomeromycotina</taxon>
        <taxon>Glomeromycetes</taxon>
        <taxon>Paraglomerales</taxon>
        <taxon>Paraglomeraceae</taxon>
        <taxon>Paraglomus</taxon>
    </lineage>
</organism>
<gene>
    <name evidence="1" type="ORF">PBRASI_LOCUS8568</name>
</gene>
<name>A0A9N9CX95_9GLOM</name>
<dbReference type="EMBL" id="CAJVPI010001563">
    <property type="protein sequence ID" value="CAG8618502.1"/>
    <property type="molecule type" value="Genomic_DNA"/>
</dbReference>
<reference evidence="1" key="1">
    <citation type="submission" date="2021-06" db="EMBL/GenBank/DDBJ databases">
        <authorList>
            <person name="Kallberg Y."/>
            <person name="Tangrot J."/>
            <person name="Rosling A."/>
        </authorList>
    </citation>
    <scope>NUCLEOTIDE SEQUENCE</scope>
    <source>
        <strain evidence="1">BR232B</strain>
    </source>
</reference>
<dbReference type="Proteomes" id="UP000789739">
    <property type="component" value="Unassembled WGS sequence"/>
</dbReference>
<keyword evidence="2" id="KW-1185">Reference proteome</keyword>
<evidence type="ECO:0000313" key="1">
    <source>
        <dbReference type="EMBL" id="CAG8618502.1"/>
    </source>
</evidence>